<evidence type="ECO:0000256" key="2">
    <source>
        <dbReference type="ARBA" id="ARBA00022840"/>
    </source>
</evidence>
<proteinExistence type="predicted"/>
<dbReference type="AlphaFoldDB" id="A0A1H7KZZ2"/>
<dbReference type="STRING" id="641665.GCA_002104455_03002"/>
<name>A0A1H7KZZ2_9GAMM</name>
<dbReference type="InterPro" id="IPR028350">
    <property type="entry name" value="DNAC/IstB-like"/>
</dbReference>
<dbReference type="PIRSF" id="PIRSF003073">
    <property type="entry name" value="DNAC_TnpB_IstB"/>
    <property type="match status" value="1"/>
</dbReference>
<accession>A0A1H7KZZ2</accession>
<dbReference type="NCBIfam" id="NF038214">
    <property type="entry name" value="IS21_help_AAA"/>
    <property type="match status" value="1"/>
</dbReference>
<feature type="domain" description="IstB-like ATP-binding" evidence="3">
    <location>
        <begin position="12"/>
        <end position="242"/>
    </location>
</feature>
<dbReference type="PANTHER" id="PTHR30050">
    <property type="entry name" value="CHROMOSOMAL REPLICATION INITIATOR PROTEIN DNAA"/>
    <property type="match status" value="1"/>
</dbReference>
<organism evidence="4 5">
    <name type="scientific">Colwellia chukchiensis</name>
    <dbReference type="NCBI Taxonomy" id="641665"/>
    <lineage>
        <taxon>Bacteria</taxon>
        <taxon>Pseudomonadati</taxon>
        <taxon>Pseudomonadota</taxon>
        <taxon>Gammaproteobacteria</taxon>
        <taxon>Alteromonadales</taxon>
        <taxon>Colwelliaceae</taxon>
        <taxon>Colwellia</taxon>
    </lineage>
</organism>
<keyword evidence="2" id="KW-0067">ATP-binding</keyword>
<evidence type="ECO:0000256" key="1">
    <source>
        <dbReference type="ARBA" id="ARBA00022741"/>
    </source>
</evidence>
<dbReference type="Gene3D" id="3.40.50.300">
    <property type="entry name" value="P-loop containing nucleotide triphosphate hydrolases"/>
    <property type="match status" value="1"/>
</dbReference>
<dbReference type="RefSeq" id="WP_085284515.1">
    <property type="nucleotide sequence ID" value="NZ_FOBI01000004.1"/>
</dbReference>
<evidence type="ECO:0000313" key="5">
    <source>
        <dbReference type="Proteomes" id="UP000199297"/>
    </source>
</evidence>
<dbReference type="PANTHER" id="PTHR30050:SF4">
    <property type="entry name" value="ATP-BINDING PROTEIN RV3427C IN INSERTION SEQUENCE-RELATED"/>
    <property type="match status" value="1"/>
</dbReference>
<dbReference type="CDD" id="cd00009">
    <property type="entry name" value="AAA"/>
    <property type="match status" value="1"/>
</dbReference>
<evidence type="ECO:0000259" key="3">
    <source>
        <dbReference type="Pfam" id="PF01695"/>
    </source>
</evidence>
<evidence type="ECO:0000313" key="4">
    <source>
        <dbReference type="EMBL" id="SEK92383.1"/>
    </source>
</evidence>
<dbReference type="InterPro" id="IPR047661">
    <property type="entry name" value="IstB"/>
</dbReference>
<keyword evidence="1" id="KW-0547">Nucleotide-binding</keyword>
<keyword evidence="5" id="KW-1185">Reference proteome</keyword>
<dbReference type="Pfam" id="PF01695">
    <property type="entry name" value="IstB_IS21"/>
    <property type="match status" value="1"/>
</dbReference>
<sequence length="250" mass="28358">MKLRDKVFNAISTLKLSGVKEALNRQLASPEFEEMGFLDRLYDLLCQEESETRQRKIAYLLKQAKLRWPNALIEDIKYELHPSLKPATINELAQLTWVDNANHIIITGATGTGKTYIACALARAAIYELTPVLYFRYSELVLQLVAANKNEKLVAFKRRLNKAPIVVIDDWGITPLNAVERNLLFELIESRDRKGSWLITSQYPTNEWYDAFQDPTIADASLDRIVHQAHNVVLKGESIRKAMGLEGGAS</sequence>
<dbReference type="SUPFAM" id="SSF52540">
    <property type="entry name" value="P-loop containing nucleoside triphosphate hydrolases"/>
    <property type="match status" value="1"/>
</dbReference>
<dbReference type="InterPro" id="IPR027417">
    <property type="entry name" value="P-loop_NTPase"/>
</dbReference>
<dbReference type="GO" id="GO:0006260">
    <property type="term" value="P:DNA replication"/>
    <property type="evidence" value="ECO:0007669"/>
    <property type="project" value="TreeGrafter"/>
</dbReference>
<dbReference type="InterPro" id="IPR002611">
    <property type="entry name" value="IstB_ATP-bd"/>
</dbReference>
<protein>
    <submittedName>
        <fullName evidence="4">DNA replication protein DnaC</fullName>
    </submittedName>
</protein>
<dbReference type="OrthoDB" id="8150723at2"/>
<dbReference type="Proteomes" id="UP000199297">
    <property type="component" value="Unassembled WGS sequence"/>
</dbReference>
<dbReference type="EMBL" id="FOBI01000004">
    <property type="protein sequence ID" value="SEK92383.1"/>
    <property type="molecule type" value="Genomic_DNA"/>
</dbReference>
<reference evidence="5" key="1">
    <citation type="submission" date="2016-10" db="EMBL/GenBank/DDBJ databases">
        <authorList>
            <person name="Varghese N."/>
            <person name="Submissions S."/>
        </authorList>
    </citation>
    <scope>NUCLEOTIDE SEQUENCE [LARGE SCALE GENOMIC DNA]</scope>
    <source>
        <strain evidence="5">CGMCC 1.9127</strain>
    </source>
</reference>
<dbReference type="GO" id="GO:0005524">
    <property type="term" value="F:ATP binding"/>
    <property type="evidence" value="ECO:0007669"/>
    <property type="project" value="UniProtKB-KW"/>
</dbReference>
<gene>
    <name evidence="4" type="ORF">SAMN05216262_1045</name>
</gene>